<keyword evidence="4 7" id="KW-1133">Transmembrane helix</keyword>
<organism evidence="8 9">
    <name type="scientific">Parachitinimonas caeni</name>
    <dbReference type="NCBI Taxonomy" id="3031301"/>
    <lineage>
        <taxon>Bacteria</taxon>
        <taxon>Pseudomonadati</taxon>
        <taxon>Pseudomonadota</taxon>
        <taxon>Betaproteobacteria</taxon>
        <taxon>Neisseriales</taxon>
        <taxon>Chitinibacteraceae</taxon>
        <taxon>Parachitinimonas</taxon>
    </lineage>
</organism>
<dbReference type="Proteomes" id="UP001172778">
    <property type="component" value="Unassembled WGS sequence"/>
</dbReference>
<dbReference type="Gene3D" id="2.40.128.260">
    <property type="entry name" value="Type IV secretion system, VirB10/TraB/TrbI"/>
    <property type="match status" value="1"/>
</dbReference>
<keyword evidence="5 7" id="KW-0472">Membrane</keyword>
<evidence type="ECO:0000256" key="5">
    <source>
        <dbReference type="ARBA" id="ARBA00023136"/>
    </source>
</evidence>
<proteinExistence type="inferred from homology"/>
<sequence>MSEPNTLPVGGRSLSRTQLRALVIGLMIAIVIALLVFSGNKGATARRNELVHDIRQDAAASANAGDPDQTRKLLRDQADEARAQQEVLAAARQSPANATAPALGAAPSVTPIVPGVSDAGLDRVDHYAQRKADVAAEQHAAQRLETRQRIAYFEPGDDANQNGDFAPQTSSKPKQSPSDPVAEQAALRQQMIAAAQQRMAAGGQGGAGGPSGTETPAGTPTVKGHQAWLQQQGTVSEQAALQVIPAESPFLLMQGSVIPCTLRVAVQSQLPGSGSCQVERDIYDSIRGRHKLVPKGTLALFNYQSEVNAGQSRLLAAFTRLIFPTGASIRLGAMPAAERSGASGIPAEVDNHFWSQFGSSLLVAGLSGLVGGDSSGNTQVVIEAGGGGSGLRSAAGQILVQTTKQMLEQNKTTQRTLSVNAGDRIAIVVTQDLLLPPSLTGGQP</sequence>
<accession>A0ABT7E1T7</accession>
<evidence type="ECO:0000313" key="8">
    <source>
        <dbReference type="EMBL" id="MDK2126270.1"/>
    </source>
</evidence>
<keyword evidence="9" id="KW-1185">Reference proteome</keyword>
<evidence type="ECO:0000256" key="7">
    <source>
        <dbReference type="SAM" id="Phobius"/>
    </source>
</evidence>
<evidence type="ECO:0000256" key="3">
    <source>
        <dbReference type="ARBA" id="ARBA00022692"/>
    </source>
</evidence>
<dbReference type="InterPro" id="IPR042217">
    <property type="entry name" value="T4SS_VirB10/TrbI"/>
</dbReference>
<comment type="caution">
    <text evidence="8">The sequence shown here is derived from an EMBL/GenBank/DDBJ whole genome shotgun (WGS) entry which is preliminary data.</text>
</comment>
<feature type="compositionally biased region" description="Low complexity" evidence="6">
    <location>
        <begin position="167"/>
        <end position="201"/>
    </location>
</feature>
<feature type="compositionally biased region" description="Gly residues" evidence="6">
    <location>
        <begin position="202"/>
        <end position="211"/>
    </location>
</feature>
<dbReference type="Pfam" id="PF03743">
    <property type="entry name" value="TrbI"/>
    <property type="match status" value="1"/>
</dbReference>
<gene>
    <name evidence="8" type="ORF">PZA18_19685</name>
</gene>
<comment type="subcellular location">
    <subcellularLocation>
        <location evidence="1">Membrane</location>
        <topology evidence="1">Single-pass membrane protein</topology>
    </subcellularLocation>
</comment>
<evidence type="ECO:0000256" key="2">
    <source>
        <dbReference type="ARBA" id="ARBA00010265"/>
    </source>
</evidence>
<reference evidence="8" key="1">
    <citation type="submission" date="2023-03" db="EMBL/GenBank/DDBJ databases">
        <title>Chitinimonas shenzhenensis gen. nov., sp. nov., a novel member of family Burkholderiaceae isolated from activated sludge collected in Shen Zhen, China.</title>
        <authorList>
            <person name="Wang X."/>
        </authorList>
    </citation>
    <scope>NUCLEOTIDE SEQUENCE</scope>
    <source>
        <strain evidence="8">DQS-5</strain>
    </source>
</reference>
<keyword evidence="3 7" id="KW-0812">Transmembrane</keyword>
<name>A0ABT7E1T7_9NEIS</name>
<feature type="transmembrane region" description="Helical" evidence="7">
    <location>
        <begin position="20"/>
        <end position="37"/>
    </location>
</feature>
<evidence type="ECO:0000256" key="4">
    <source>
        <dbReference type="ARBA" id="ARBA00022989"/>
    </source>
</evidence>
<dbReference type="CDD" id="cd16429">
    <property type="entry name" value="VirB10"/>
    <property type="match status" value="1"/>
</dbReference>
<evidence type="ECO:0000256" key="6">
    <source>
        <dbReference type="SAM" id="MobiDB-lite"/>
    </source>
</evidence>
<dbReference type="InterPro" id="IPR005498">
    <property type="entry name" value="T4SS_VirB10/TraB/TrbI"/>
</dbReference>
<dbReference type="EMBL" id="JARRAF010000034">
    <property type="protein sequence ID" value="MDK2126270.1"/>
    <property type="molecule type" value="Genomic_DNA"/>
</dbReference>
<feature type="region of interest" description="Disordered" evidence="6">
    <location>
        <begin position="154"/>
        <end position="222"/>
    </location>
</feature>
<evidence type="ECO:0000256" key="1">
    <source>
        <dbReference type="ARBA" id="ARBA00004167"/>
    </source>
</evidence>
<evidence type="ECO:0000313" key="9">
    <source>
        <dbReference type="Proteomes" id="UP001172778"/>
    </source>
</evidence>
<protein>
    <submittedName>
        <fullName evidence="8">TrbI/VirB10 family protein</fullName>
    </submittedName>
</protein>
<dbReference type="RefSeq" id="WP_284102591.1">
    <property type="nucleotide sequence ID" value="NZ_JARRAF010000034.1"/>
</dbReference>
<comment type="similarity">
    <text evidence="2">Belongs to the TrbI/VirB10 family.</text>
</comment>